<dbReference type="SUPFAM" id="SSF56935">
    <property type="entry name" value="Porins"/>
    <property type="match status" value="1"/>
</dbReference>
<dbReference type="NCBIfam" id="TIGR04056">
    <property type="entry name" value="OMP_RagA_SusC"/>
    <property type="match status" value="1"/>
</dbReference>
<dbReference type="InterPro" id="IPR037066">
    <property type="entry name" value="Plug_dom_sf"/>
</dbReference>
<sequence>MNFYNYVIVWRTFIHSITFKRIMMRIQLVLLSLFLILQIHATDLKAQRLTLNASRMSLENVLKEITRQTSYDFLYNPTLLKKYGIPVTVQGKNLSLENVLAEIFEDQPNLSYTIDQKTVIIRPKRIEITSKTMNLQQQIQGKITGEDGNPLTGVNILIKGTETGTTTDLYGNYSIAVPTQDIILIFSRIGFVTQEVPTEGRKEISIVLLQEDRDIDEVVVVAFGQQKKTDLIGAVTSINPSELNVPSSNLTTALAGRLAGVIAYQRSGEPGQDNADFFIRGVTTFGYKTDPLILIDGVELTSTDLARLQPDDIASFSIMKDATATALYGARGANGVILVTTKEGKEGPAKISFRLENSISTPTQNVELADPVTYMKLHNEAVRTRNPDDRLPYLQSKIDNTIAGLNPYMYPAVDWRKELFKDYTMNQRANMSISGGGKVTKYYVAGTFNQDNGVLKVDNRNNFNNNINLKSYLLRSNVTVSLFPSTEMGVRLYGSFDDYVGPIDSGTGLYNKVMRSNPVLFPAYYPITAENQHVSHIMFGNAEAGDDQLYINPYADMVKGYRNYSRSLMMAQLELRQDLSSLTEGLSFRVLGNTNRRSYFSVTRSYQPFYYEANNYNRHENTFRLRGLNEREGTEYLDYNLGNRTISTLFYLESALNYNRTFNEKHGTSGMLVYIMRNELNTDGANLQESLPYRNLGLSGRFTYSYDNRYLAEFNFGFNGSERFHRDHRFGFFPAAGVAWHVSNEKFWEPLAKHVNLLKLRGTYGIVGNDAIGSAADRFFYLSNINMNSSARGASFGTEWNYNINGVAIERYENRDITWETAEKVNLGIEIGLWNKIGIQADIFSEYRRNILMTRASIPTTMGLAVPIRANVGEASGRGVDISVDYKHSFGLSGAWLTARGNFTYATSRYEVYEEPDYSRNPHLSRVGMPISQQWGYVAERLFIDDEDVSNSPPQSIGAYMAGDIKYRDINGDGQISTLDRVPIGNPTTPEIVYGFGFSSGYKRFDLSAFFQGLTNESFWISTSGTNTTHPFVGNRQMLQAYAEDHWSESNRQNYALWPRLSAVSVANNNAQSTWFMRDGTFLRLKTVEFGYTIPKDRLKRLGMDSFRLYLSGINLLTWSRFKLWDIEMAGNGLGYPIQKTYNFGVLLNF</sequence>
<keyword evidence="1" id="KW-0472">Membrane</keyword>
<keyword evidence="3" id="KW-0675">Receptor</keyword>
<dbReference type="InterPro" id="IPR039426">
    <property type="entry name" value="TonB-dep_rcpt-like"/>
</dbReference>
<dbReference type="Pfam" id="PF07715">
    <property type="entry name" value="Plug"/>
    <property type="match status" value="1"/>
</dbReference>
<name>A0ABR7XLZ6_9SPHI</name>
<dbReference type="InterPro" id="IPR008969">
    <property type="entry name" value="CarboxyPept-like_regulatory"/>
</dbReference>
<dbReference type="InterPro" id="IPR023996">
    <property type="entry name" value="TonB-dep_OMP_SusC/RagA"/>
</dbReference>
<dbReference type="EMBL" id="JACNYL010000001">
    <property type="protein sequence ID" value="MBD1420174.1"/>
    <property type="molecule type" value="Genomic_DNA"/>
</dbReference>
<dbReference type="Gene3D" id="2.170.130.10">
    <property type="entry name" value="TonB-dependent receptor, plug domain"/>
    <property type="match status" value="1"/>
</dbReference>
<feature type="domain" description="TonB-dependent receptor plug" evidence="2">
    <location>
        <begin position="228"/>
        <end position="336"/>
    </location>
</feature>
<dbReference type="InterPro" id="IPR023997">
    <property type="entry name" value="TonB-dep_OMP_SusC/RagA_CS"/>
</dbReference>
<dbReference type="SUPFAM" id="SSF49464">
    <property type="entry name" value="Carboxypeptidase regulatory domain-like"/>
    <property type="match status" value="1"/>
</dbReference>
<organism evidence="3 4">
    <name type="scientific">Sphingobacterium chuzhouense</name>
    <dbReference type="NCBI Taxonomy" id="1742264"/>
    <lineage>
        <taxon>Bacteria</taxon>
        <taxon>Pseudomonadati</taxon>
        <taxon>Bacteroidota</taxon>
        <taxon>Sphingobacteriia</taxon>
        <taxon>Sphingobacteriales</taxon>
        <taxon>Sphingobacteriaceae</taxon>
        <taxon>Sphingobacterium</taxon>
    </lineage>
</organism>
<dbReference type="NCBIfam" id="TIGR04057">
    <property type="entry name" value="SusC_RagA_signa"/>
    <property type="match status" value="1"/>
</dbReference>
<gene>
    <name evidence="3" type="ORF">H8B21_01195</name>
</gene>
<keyword evidence="1" id="KW-0998">Cell outer membrane</keyword>
<evidence type="ECO:0000256" key="1">
    <source>
        <dbReference type="PROSITE-ProRule" id="PRU01360"/>
    </source>
</evidence>
<keyword evidence="1" id="KW-0813">Transport</keyword>
<comment type="caution">
    <text evidence="3">The sequence shown here is derived from an EMBL/GenBank/DDBJ whole genome shotgun (WGS) entry which is preliminary data.</text>
</comment>
<dbReference type="PROSITE" id="PS52016">
    <property type="entry name" value="TONB_DEPENDENT_REC_3"/>
    <property type="match status" value="1"/>
</dbReference>
<keyword evidence="4" id="KW-1185">Reference proteome</keyword>
<dbReference type="InterPro" id="IPR012910">
    <property type="entry name" value="Plug_dom"/>
</dbReference>
<protein>
    <submittedName>
        <fullName evidence="3">TonB-dependent receptor</fullName>
    </submittedName>
</protein>
<evidence type="ECO:0000259" key="2">
    <source>
        <dbReference type="Pfam" id="PF07715"/>
    </source>
</evidence>
<keyword evidence="1" id="KW-1134">Transmembrane beta strand</keyword>
<dbReference type="Proteomes" id="UP000651112">
    <property type="component" value="Unassembled WGS sequence"/>
</dbReference>
<dbReference type="PROSITE" id="PS50007">
    <property type="entry name" value="PIPLC_X_DOMAIN"/>
    <property type="match status" value="1"/>
</dbReference>
<comment type="subcellular location">
    <subcellularLocation>
        <location evidence="1">Cell outer membrane</location>
        <topology evidence="1">Multi-pass membrane protein</topology>
    </subcellularLocation>
</comment>
<dbReference type="Gene3D" id="2.60.40.1120">
    <property type="entry name" value="Carboxypeptidase-like, regulatory domain"/>
    <property type="match status" value="1"/>
</dbReference>
<evidence type="ECO:0000313" key="4">
    <source>
        <dbReference type="Proteomes" id="UP000651112"/>
    </source>
</evidence>
<proteinExistence type="inferred from homology"/>
<evidence type="ECO:0000313" key="3">
    <source>
        <dbReference type="EMBL" id="MBD1420174.1"/>
    </source>
</evidence>
<accession>A0ABR7XLZ6</accession>
<reference evidence="3 4" key="1">
    <citation type="submission" date="2020-08" db="EMBL/GenBank/DDBJ databases">
        <title>Sphingobacterium sp. DN00404 isolated from aquaculture water.</title>
        <authorList>
            <person name="Zhang M."/>
        </authorList>
    </citation>
    <scope>NUCLEOTIDE SEQUENCE [LARGE SCALE GENOMIC DNA]</scope>
    <source>
        <strain evidence="3 4">KCTC 42746</strain>
    </source>
</reference>
<dbReference type="Pfam" id="PF13715">
    <property type="entry name" value="CarbopepD_reg_2"/>
    <property type="match status" value="1"/>
</dbReference>
<comment type="similarity">
    <text evidence="1">Belongs to the TonB-dependent receptor family.</text>
</comment>
<keyword evidence="1" id="KW-0812">Transmembrane</keyword>